<feature type="binding site" evidence="6">
    <location>
        <position position="122"/>
    </location>
    <ligand>
        <name>ATP</name>
        <dbReference type="ChEBI" id="CHEBI:30616"/>
    </ligand>
</feature>
<evidence type="ECO:0000256" key="3">
    <source>
        <dbReference type="ARBA" id="ARBA00022729"/>
    </source>
</evidence>
<dbReference type="PANTHER" id="PTHR47974">
    <property type="entry name" value="OS07G0415500 PROTEIN"/>
    <property type="match status" value="1"/>
</dbReference>
<evidence type="ECO:0000256" key="2">
    <source>
        <dbReference type="ARBA" id="ARBA00022692"/>
    </source>
</evidence>
<dbReference type="SUPFAM" id="SSF56112">
    <property type="entry name" value="Protein kinase-like (PK-like)"/>
    <property type="match status" value="1"/>
</dbReference>
<dbReference type="AlphaFoldDB" id="A0AAV7E399"/>
<protein>
    <recommendedName>
        <fullName evidence="9">Protein kinase domain-containing protein</fullName>
    </recommendedName>
</protein>
<keyword evidence="6" id="KW-0547">Nucleotide-binding</keyword>
<dbReference type="PANTHER" id="PTHR47974:SF18">
    <property type="entry name" value="RECEPTOR-LIKE SERINE_THREONINE-PROTEIN KINASE"/>
    <property type="match status" value="1"/>
</dbReference>
<keyword evidence="5" id="KW-0472">Membrane</keyword>
<dbReference type="PROSITE" id="PS00107">
    <property type="entry name" value="PROTEIN_KINASE_ATP"/>
    <property type="match status" value="1"/>
</dbReference>
<keyword evidence="4" id="KW-1133">Transmembrane helix</keyword>
<accession>A0AAV7E399</accession>
<evidence type="ECO:0000256" key="1">
    <source>
        <dbReference type="ARBA" id="ARBA00004167"/>
    </source>
</evidence>
<dbReference type="Proteomes" id="UP000825729">
    <property type="component" value="Unassembled WGS sequence"/>
</dbReference>
<keyword evidence="6" id="KW-0067">ATP-binding</keyword>
<sequence length="146" mass="16286">MGAAAEFRLRSTNRFTYWTAWSAWTTSTPCSLLRTSKIASIRVWQAGAVRPLCPKHAMPLRSPRSRKGNLGPTEEISLQLFSYDELRRATDGFKEELGRGSFGAIYKGAGGNGDTKRLVAVKSLEKVIEEGEREFLTEVRSIGRTM</sequence>
<evidence type="ECO:0000313" key="8">
    <source>
        <dbReference type="Proteomes" id="UP000825729"/>
    </source>
</evidence>
<gene>
    <name evidence="7" type="ORF">H6P81_017721</name>
</gene>
<evidence type="ECO:0000313" key="7">
    <source>
        <dbReference type="EMBL" id="KAG9441867.1"/>
    </source>
</evidence>
<keyword evidence="2" id="KW-0812">Transmembrane</keyword>
<dbReference type="GO" id="GO:0016020">
    <property type="term" value="C:membrane"/>
    <property type="evidence" value="ECO:0007669"/>
    <property type="project" value="UniProtKB-SubCell"/>
</dbReference>
<organism evidence="7 8">
    <name type="scientific">Aristolochia fimbriata</name>
    <name type="common">White veined hardy Dutchman's pipe vine</name>
    <dbReference type="NCBI Taxonomy" id="158543"/>
    <lineage>
        <taxon>Eukaryota</taxon>
        <taxon>Viridiplantae</taxon>
        <taxon>Streptophyta</taxon>
        <taxon>Embryophyta</taxon>
        <taxon>Tracheophyta</taxon>
        <taxon>Spermatophyta</taxon>
        <taxon>Magnoliopsida</taxon>
        <taxon>Magnoliidae</taxon>
        <taxon>Piperales</taxon>
        <taxon>Aristolochiaceae</taxon>
        <taxon>Aristolochia</taxon>
    </lineage>
</organism>
<dbReference type="InterPro" id="IPR017441">
    <property type="entry name" value="Protein_kinase_ATP_BS"/>
</dbReference>
<dbReference type="Gene3D" id="3.30.200.20">
    <property type="entry name" value="Phosphorylase Kinase, domain 1"/>
    <property type="match status" value="1"/>
</dbReference>
<reference evidence="7 8" key="1">
    <citation type="submission" date="2021-07" db="EMBL/GenBank/DDBJ databases">
        <title>The Aristolochia fimbriata genome: insights into angiosperm evolution, floral development and chemical biosynthesis.</title>
        <authorList>
            <person name="Jiao Y."/>
        </authorList>
    </citation>
    <scope>NUCLEOTIDE SEQUENCE [LARGE SCALE GENOMIC DNA]</scope>
    <source>
        <strain evidence="7">IBCAS-2021</strain>
        <tissue evidence="7">Leaf</tissue>
    </source>
</reference>
<keyword evidence="3" id="KW-0732">Signal</keyword>
<keyword evidence="8" id="KW-1185">Reference proteome</keyword>
<dbReference type="EMBL" id="JAINDJ010000007">
    <property type="protein sequence ID" value="KAG9441867.1"/>
    <property type="molecule type" value="Genomic_DNA"/>
</dbReference>
<comment type="subcellular location">
    <subcellularLocation>
        <location evidence="1">Membrane</location>
        <topology evidence="1">Single-pass membrane protein</topology>
    </subcellularLocation>
</comment>
<comment type="caution">
    <text evidence="7">The sequence shown here is derived from an EMBL/GenBank/DDBJ whole genome shotgun (WGS) entry which is preliminary data.</text>
</comment>
<proteinExistence type="predicted"/>
<evidence type="ECO:0000256" key="5">
    <source>
        <dbReference type="ARBA" id="ARBA00023136"/>
    </source>
</evidence>
<evidence type="ECO:0000256" key="4">
    <source>
        <dbReference type="ARBA" id="ARBA00022989"/>
    </source>
</evidence>
<dbReference type="InterPro" id="IPR011009">
    <property type="entry name" value="Kinase-like_dom_sf"/>
</dbReference>
<evidence type="ECO:0008006" key="9">
    <source>
        <dbReference type="Google" id="ProtNLM"/>
    </source>
</evidence>
<name>A0AAV7E399_ARIFI</name>
<evidence type="ECO:0000256" key="6">
    <source>
        <dbReference type="PROSITE-ProRule" id="PRU10141"/>
    </source>
</evidence>
<dbReference type="GO" id="GO:0005524">
    <property type="term" value="F:ATP binding"/>
    <property type="evidence" value="ECO:0007669"/>
    <property type="project" value="UniProtKB-UniRule"/>
</dbReference>